<evidence type="ECO:0000256" key="10">
    <source>
        <dbReference type="ARBA" id="ARBA00031323"/>
    </source>
</evidence>
<dbReference type="RefSeq" id="WP_350393568.1">
    <property type="nucleotide sequence ID" value="NZ_JBELQE010000049.1"/>
</dbReference>
<dbReference type="CDD" id="cd02440">
    <property type="entry name" value="AdoMet_MTases"/>
    <property type="match status" value="1"/>
</dbReference>
<proteinExistence type="inferred from homology"/>
<dbReference type="EMBL" id="JBELQE010000049">
    <property type="protein sequence ID" value="MER2249845.1"/>
    <property type="molecule type" value="Genomic_DNA"/>
</dbReference>
<dbReference type="Pfam" id="PF01135">
    <property type="entry name" value="PCMT"/>
    <property type="match status" value="1"/>
</dbReference>
<keyword evidence="8" id="KW-0949">S-adenosyl-L-methionine</keyword>
<evidence type="ECO:0000256" key="7">
    <source>
        <dbReference type="ARBA" id="ARBA00022679"/>
    </source>
</evidence>
<evidence type="ECO:0000256" key="6">
    <source>
        <dbReference type="ARBA" id="ARBA00022603"/>
    </source>
</evidence>
<name>A0ABV1QKH1_9HYPH</name>
<dbReference type="GO" id="GO:0032259">
    <property type="term" value="P:methylation"/>
    <property type="evidence" value="ECO:0007669"/>
    <property type="project" value="UniProtKB-KW"/>
</dbReference>
<organism evidence="12 13">
    <name type="scientific">Methylorubrum podarium</name>
    <dbReference type="NCBI Taxonomy" id="200476"/>
    <lineage>
        <taxon>Bacteria</taxon>
        <taxon>Pseudomonadati</taxon>
        <taxon>Pseudomonadota</taxon>
        <taxon>Alphaproteobacteria</taxon>
        <taxon>Hyphomicrobiales</taxon>
        <taxon>Methylobacteriaceae</taxon>
        <taxon>Methylorubrum</taxon>
    </lineage>
</organism>
<dbReference type="InterPro" id="IPR000682">
    <property type="entry name" value="PCMT"/>
</dbReference>
<dbReference type="GO" id="GO:0008168">
    <property type="term" value="F:methyltransferase activity"/>
    <property type="evidence" value="ECO:0007669"/>
    <property type="project" value="UniProtKB-KW"/>
</dbReference>
<evidence type="ECO:0000256" key="4">
    <source>
        <dbReference type="ARBA" id="ARBA00013346"/>
    </source>
</evidence>
<evidence type="ECO:0000256" key="1">
    <source>
        <dbReference type="ARBA" id="ARBA00004496"/>
    </source>
</evidence>
<dbReference type="EC" id="2.1.1.77" evidence="3"/>
<gene>
    <name evidence="12" type="ORF">ABS772_07950</name>
</gene>
<dbReference type="Proteomes" id="UP001480955">
    <property type="component" value="Unassembled WGS sequence"/>
</dbReference>
<comment type="caution">
    <text evidence="12">The sequence shown here is derived from an EMBL/GenBank/DDBJ whole genome shotgun (WGS) entry which is preliminary data.</text>
</comment>
<dbReference type="SUPFAM" id="SSF53335">
    <property type="entry name" value="S-adenosyl-L-methionine-dependent methyltransferases"/>
    <property type="match status" value="1"/>
</dbReference>
<keyword evidence="13" id="KW-1185">Reference proteome</keyword>
<evidence type="ECO:0000256" key="2">
    <source>
        <dbReference type="ARBA" id="ARBA00005369"/>
    </source>
</evidence>
<comment type="similarity">
    <text evidence="2">Belongs to the methyltransferase superfamily. L-isoaspartyl/D-aspartyl protein methyltransferase family.</text>
</comment>
<protein>
    <recommendedName>
        <fullName evidence="4">Protein-L-isoaspartate O-methyltransferase</fullName>
        <ecNumber evidence="3">2.1.1.77</ecNumber>
    </recommendedName>
    <alternativeName>
        <fullName evidence="11">L-isoaspartyl protein carboxyl methyltransferase</fullName>
    </alternativeName>
    <alternativeName>
        <fullName evidence="9">Protein L-isoaspartyl methyltransferase</fullName>
    </alternativeName>
    <alternativeName>
        <fullName evidence="10">Protein-beta-aspartate methyltransferase</fullName>
    </alternativeName>
</protein>
<comment type="subcellular location">
    <subcellularLocation>
        <location evidence="1">Cytoplasm</location>
    </subcellularLocation>
</comment>
<dbReference type="Gene3D" id="3.40.50.150">
    <property type="entry name" value="Vaccinia Virus protein VP39"/>
    <property type="match status" value="1"/>
</dbReference>
<sequence>MSVVSTFDDRELATVRRAYARQMLAVAGIDRDPALEAALATVPRERYLGPPPWRIARFTGYAVIPEADPVLAYQDVLFALSPERGVNNGSPSLHAGWLHHAGLRPGGRVVHLGAGTGYYTALLAHLVGASGHVVAVESERRLADLARSNLADLAQVTVVEGDGADWPRDKADCIYVNFSVERPAPAWIDHLDAGGRLIFPLGVPRPEGRPGAGRHALHGAALRVERRDADLFSAAWLGPAFFVCAEGGEGRLVGSEAEREALKAAFTRGGVEFVRSLRWRRSPSARSWFTGSGWSLSYDEPG</sequence>
<keyword evidence="7" id="KW-0808">Transferase</keyword>
<evidence type="ECO:0000256" key="5">
    <source>
        <dbReference type="ARBA" id="ARBA00022490"/>
    </source>
</evidence>
<evidence type="ECO:0000256" key="9">
    <source>
        <dbReference type="ARBA" id="ARBA00030757"/>
    </source>
</evidence>
<dbReference type="PANTHER" id="PTHR11579">
    <property type="entry name" value="PROTEIN-L-ISOASPARTATE O-METHYLTRANSFERASE"/>
    <property type="match status" value="1"/>
</dbReference>
<evidence type="ECO:0000313" key="12">
    <source>
        <dbReference type="EMBL" id="MER2249845.1"/>
    </source>
</evidence>
<dbReference type="PANTHER" id="PTHR11579:SF0">
    <property type="entry name" value="PROTEIN-L-ISOASPARTATE(D-ASPARTATE) O-METHYLTRANSFERASE"/>
    <property type="match status" value="1"/>
</dbReference>
<accession>A0ABV1QKH1</accession>
<reference evidence="12 13" key="1">
    <citation type="submission" date="2024-06" db="EMBL/GenBank/DDBJ databases">
        <authorList>
            <person name="Campbell A.G."/>
        </authorList>
    </citation>
    <scope>NUCLEOTIDE SEQUENCE [LARGE SCALE GENOMIC DNA]</scope>
    <source>
        <strain evidence="12 13">EM12</strain>
    </source>
</reference>
<evidence type="ECO:0000313" key="13">
    <source>
        <dbReference type="Proteomes" id="UP001480955"/>
    </source>
</evidence>
<dbReference type="InterPro" id="IPR029063">
    <property type="entry name" value="SAM-dependent_MTases_sf"/>
</dbReference>
<evidence type="ECO:0000256" key="3">
    <source>
        <dbReference type="ARBA" id="ARBA00011890"/>
    </source>
</evidence>
<evidence type="ECO:0000256" key="8">
    <source>
        <dbReference type="ARBA" id="ARBA00022691"/>
    </source>
</evidence>
<evidence type="ECO:0000256" key="11">
    <source>
        <dbReference type="ARBA" id="ARBA00031350"/>
    </source>
</evidence>
<keyword evidence="6 12" id="KW-0489">Methyltransferase</keyword>
<keyword evidence="5" id="KW-0963">Cytoplasm</keyword>